<dbReference type="Proteomes" id="UP000760819">
    <property type="component" value="Unassembled WGS sequence"/>
</dbReference>
<evidence type="ECO:0000313" key="3">
    <source>
        <dbReference type="EMBL" id="MCA9378873.1"/>
    </source>
</evidence>
<feature type="signal peptide" evidence="1">
    <location>
        <begin position="1"/>
        <end position="26"/>
    </location>
</feature>
<evidence type="ECO:0000256" key="1">
    <source>
        <dbReference type="SAM" id="SignalP"/>
    </source>
</evidence>
<accession>A0A955KZB7</accession>
<name>A0A955KZB7_9BACT</name>
<evidence type="ECO:0000259" key="2">
    <source>
        <dbReference type="PROSITE" id="PS50911"/>
    </source>
</evidence>
<dbReference type="InterPro" id="IPR055015">
    <property type="entry name" value="GCX_COOH"/>
</dbReference>
<dbReference type="PROSITE" id="PS50911">
    <property type="entry name" value="CHAP"/>
    <property type="match status" value="1"/>
</dbReference>
<evidence type="ECO:0000313" key="4">
    <source>
        <dbReference type="Proteomes" id="UP000760819"/>
    </source>
</evidence>
<sequence>MRLLIKLLTKLAVLGIFLTTPVMVYAADTYPYSNATTCQTACQVDPWSFYKRECTSYAAWKVNEAGITFYNTMTGPNGSAGRFGSAGNWDNNAVSIGYVVDSSPSAGAIAVWDPNTNGAGAAGHVGYVDIVNGPNITISEYNWYPAYVYNTRTFISSASDAAQFYIHLSGSTSCPIGSDITFSSVISSGTSLTCSATSSITMQPGFNAVSGSEVRFYIQ</sequence>
<feature type="domain" description="Peptidase C51" evidence="2">
    <location>
        <begin position="29"/>
        <end position="167"/>
    </location>
</feature>
<dbReference type="EMBL" id="JAGQLI010000023">
    <property type="protein sequence ID" value="MCA9378873.1"/>
    <property type="molecule type" value="Genomic_DNA"/>
</dbReference>
<reference evidence="3" key="2">
    <citation type="journal article" date="2021" name="Microbiome">
        <title>Successional dynamics and alternative stable states in a saline activated sludge microbial community over 9 years.</title>
        <authorList>
            <person name="Wang Y."/>
            <person name="Ye J."/>
            <person name="Ju F."/>
            <person name="Liu L."/>
            <person name="Boyd J.A."/>
            <person name="Deng Y."/>
            <person name="Parks D.H."/>
            <person name="Jiang X."/>
            <person name="Yin X."/>
            <person name="Woodcroft B.J."/>
            <person name="Tyson G.W."/>
            <person name="Hugenholtz P."/>
            <person name="Polz M.F."/>
            <person name="Zhang T."/>
        </authorList>
    </citation>
    <scope>NUCLEOTIDE SEQUENCE</scope>
    <source>
        <strain evidence="3">HKST-UBA12</strain>
    </source>
</reference>
<dbReference type="InterPro" id="IPR038765">
    <property type="entry name" value="Papain-like_cys_pep_sf"/>
</dbReference>
<organism evidence="3 4">
    <name type="scientific">Candidatus Dojkabacteria bacterium</name>
    <dbReference type="NCBI Taxonomy" id="2099670"/>
    <lineage>
        <taxon>Bacteria</taxon>
        <taxon>Candidatus Dojkabacteria</taxon>
    </lineage>
</organism>
<dbReference type="NCBIfam" id="NF045639">
    <property type="entry name" value="GCX_COOH"/>
    <property type="match status" value="1"/>
</dbReference>
<dbReference type="SUPFAM" id="SSF54001">
    <property type="entry name" value="Cysteine proteinases"/>
    <property type="match status" value="1"/>
</dbReference>
<feature type="chain" id="PRO_5037974048" evidence="1">
    <location>
        <begin position="27"/>
        <end position="219"/>
    </location>
</feature>
<gene>
    <name evidence="3" type="ORF">KC640_00445</name>
</gene>
<reference evidence="3" key="1">
    <citation type="submission" date="2020-04" db="EMBL/GenBank/DDBJ databases">
        <authorList>
            <person name="Zhang T."/>
        </authorList>
    </citation>
    <scope>NUCLEOTIDE SEQUENCE</scope>
    <source>
        <strain evidence="3">HKST-UBA12</strain>
    </source>
</reference>
<dbReference type="Pfam" id="PF05257">
    <property type="entry name" value="CHAP"/>
    <property type="match status" value="1"/>
</dbReference>
<protein>
    <submittedName>
        <fullName evidence="3">CHAP domain-containing protein</fullName>
    </submittedName>
</protein>
<keyword evidence="1" id="KW-0732">Signal</keyword>
<dbReference type="InterPro" id="IPR007921">
    <property type="entry name" value="CHAP_dom"/>
</dbReference>
<proteinExistence type="predicted"/>
<comment type="caution">
    <text evidence="3">The sequence shown here is derived from an EMBL/GenBank/DDBJ whole genome shotgun (WGS) entry which is preliminary data.</text>
</comment>
<dbReference type="AlphaFoldDB" id="A0A955KZB7"/>
<dbReference type="Gene3D" id="3.90.1720.10">
    <property type="entry name" value="endopeptidase domain like (from Nostoc punctiforme)"/>
    <property type="match status" value="1"/>
</dbReference>